<comment type="caution">
    <text evidence="3">The sequence shown here is derived from an EMBL/GenBank/DDBJ whole genome shotgun (WGS) entry which is preliminary data.</text>
</comment>
<feature type="transmembrane region" description="Helical" evidence="1">
    <location>
        <begin position="81"/>
        <end position="105"/>
    </location>
</feature>
<dbReference type="Proteomes" id="UP001142175">
    <property type="component" value="Unassembled WGS sequence"/>
</dbReference>
<keyword evidence="3" id="KW-0808">Transferase</keyword>
<keyword evidence="1" id="KW-0472">Membrane</keyword>
<keyword evidence="1" id="KW-0812">Transmembrane</keyword>
<gene>
    <name evidence="3" type="ORF">NU887_12140</name>
</gene>
<evidence type="ECO:0000256" key="1">
    <source>
        <dbReference type="SAM" id="Phobius"/>
    </source>
</evidence>
<feature type="transmembrane region" description="Helical" evidence="1">
    <location>
        <begin position="23"/>
        <end position="40"/>
    </location>
</feature>
<accession>A0A9X2P3W9</accession>
<reference evidence="3" key="1">
    <citation type="submission" date="2022-08" db="EMBL/GenBank/DDBJ databases">
        <authorList>
            <person name="Zhang D."/>
        </authorList>
    </citation>
    <scope>NUCLEOTIDE SEQUENCE</scope>
    <source>
        <strain evidence="3">XJ19-11</strain>
    </source>
</reference>
<keyword evidence="1" id="KW-1133">Transmembrane helix</keyword>
<dbReference type="AlphaFoldDB" id="A0A9X2P3W9"/>
<keyword evidence="4" id="KW-1185">Reference proteome</keyword>
<dbReference type="Pfam" id="PF06580">
    <property type="entry name" value="His_kinase"/>
    <property type="match status" value="1"/>
</dbReference>
<dbReference type="EMBL" id="JANSUY010000010">
    <property type="protein sequence ID" value="MCR9015789.1"/>
    <property type="molecule type" value="Genomic_DNA"/>
</dbReference>
<keyword evidence="3" id="KW-0418">Kinase</keyword>
<dbReference type="GO" id="GO:0016020">
    <property type="term" value="C:membrane"/>
    <property type="evidence" value="ECO:0007669"/>
    <property type="project" value="InterPro"/>
</dbReference>
<dbReference type="PANTHER" id="PTHR34220">
    <property type="entry name" value="SENSOR HISTIDINE KINASE YPDA"/>
    <property type="match status" value="1"/>
</dbReference>
<sequence length="351" mass="41451">MVNLGNWTYGVLSKIGRYKVHHILFWMLYYVFWLFSYKSMYKDFSLLMKVTSVYLFSHATLYYTSQYFLNPKLLKKDRSFLFLISFLGLCVFLSLLMYAAIALIMGKSPNGLFEASFFQIISVFFFSNFFAAGIMLAIKGYFETRKMHRKNELLEKERLESELQFLKSQVNPHFLFNAINSVYVLIRINPELASDTLIKLSNLLRSQLYDFSAEKIEIQQEIEYLKNYIELEKIRKGERLELSFEEGDNLEDFSIAPLILIPFLENCFKHLSTHTDRPNIVKVKIWLEDGFLLAYFYNTTEPKEKNQARNTGGIGLVNIKRRLELLYPKSHWIETKAENDSYEVKLKIRIK</sequence>
<evidence type="ECO:0000259" key="2">
    <source>
        <dbReference type="Pfam" id="PF06580"/>
    </source>
</evidence>
<feature type="transmembrane region" description="Helical" evidence="1">
    <location>
        <begin position="117"/>
        <end position="142"/>
    </location>
</feature>
<protein>
    <submittedName>
        <fullName evidence="3">Histidine kinase</fullName>
    </submittedName>
</protein>
<feature type="transmembrane region" description="Helical" evidence="1">
    <location>
        <begin position="46"/>
        <end position="69"/>
    </location>
</feature>
<organism evidence="3 4">
    <name type="scientific">Aquiflexum gelatinilyticum</name>
    <dbReference type="NCBI Taxonomy" id="2961943"/>
    <lineage>
        <taxon>Bacteria</taxon>
        <taxon>Pseudomonadati</taxon>
        <taxon>Bacteroidota</taxon>
        <taxon>Cytophagia</taxon>
        <taxon>Cytophagales</taxon>
        <taxon>Cyclobacteriaceae</taxon>
        <taxon>Aquiflexum</taxon>
    </lineage>
</organism>
<feature type="domain" description="Signal transduction histidine kinase internal region" evidence="2">
    <location>
        <begin position="161"/>
        <end position="240"/>
    </location>
</feature>
<name>A0A9X2P3W9_9BACT</name>
<dbReference type="GO" id="GO:0000155">
    <property type="term" value="F:phosphorelay sensor kinase activity"/>
    <property type="evidence" value="ECO:0007669"/>
    <property type="project" value="InterPro"/>
</dbReference>
<dbReference type="RefSeq" id="WP_258423651.1">
    <property type="nucleotide sequence ID" value="NZ_JANSUY010000010.1"/>
</dbReference>
<dbReference type="InterPro" id="IPR010559">
    <property type="entry name" value="Sig_transdc_His_kin_internal"/>
</dbReference>
<proteinExistence type="predicted"/>
<dbReference type="PANTHER" id="PTHR34220:SF7">
    <property type="entry name" value="SENSOR HISTIDINE KINASE YPDA"/>
    <property type="match status" value="1"/>
</dbReference>
<dbReference type="InterPro" id="IPR050640">
    <property type="entry name" value="Bact_2-comp_sensor_kinase"/>
</dbReference>
<evidence type="ECO:0000313" key="3">
    <source>
        <dbReference type="EMBL" id="MCR9015789.1"/>
    </source>
</evidence>
<evidence type="ECO:0000313" key="4">
    <source>
        <dbReference type="Proteomes" id="UP001142175"/>
    </source>
</evidence>